<feature type="transmembrane region" description="Helical" evidence="5">
    <location>
        <begin position="128"/>
        <end position="151"/>
    </location>
</feature>
<dbReference type="HOGENOM" id="CLU_035309_1_1_0"/>
<keyword evidence="4 5" id="KW-0472">Membrane</keyword>
<dbReference type="SUPFAM" id="SSF103473">
    <property type="entry name" value="MFS general substrate transporter"/>
    <property type="match status" value="1"/>
</dbReference>
<gene>
    <name evidence="7" type="ORF">J421_1500</name>
</gene>
<dbReference type="KEGG" id="gba:J421_1500"/>
<feature type="transmembrane region" description="Helical" evidence="5">
    <location>
        <begin position="44"/>
        <end position="75"/>
    </location>
</feature>
<dbReference type="PROSITE" id="PS50850">
    <property type="entry name" value="MFS"/>
    <property type="match status" value="1"/>
</dbReference>
<dbReference type="EMBL" id="CP007128">
    <property type="protein sequence ID" value="AHG89037.1"/>
    <property type="molecule type" value="Genomic_DNA"/>
</dbReference>
<evidence type="ECO:0000256" key="1">
    <source>
        <dbReference type="ARBA" id="ARBA00004141"/>
    </source>
</evidence>
<dbReference type="Gene3D" id="1.20.1250.20">
    <property type="entry name" value="MFS general substrate transporter like domains"/>
    <property type="match status" value="1"/>
</dbReference>
<name>W0RF16_9BACT</name>
<evidence type="ECO:0000313" key="8">
    <source>
        <dbReference type="Proteomes" id="UP000019151"/>
    </source>
</evidence>
<evidence type="ECO:0000256" key="2">
    <source>
        <dbReference type="ARBA" id="ARBA00022692"/>
    </source>
</evidence>
<keyword evidence="3 5" id="KW-1133">Transmembrane helix</keyword>
<evidence type="ECO:0000259" key="6">
    <source>
        <dbReference type="PROSITE" id="PS50850"/>
    </source>
</evidence>
<feature type="transmembrane region" description="Helical" evidence="5">
    <location>
        <begin position="297"/>
        <end position="315"/>
    </location>
</feature>
<dbReference type="Pfam" id="PF07690">
    <property type="entry name" value="MFS_1"/>
    <property type="match status" value="1"/>
</dbReference>
<dbReference type="InterPro" id="IPR011701">
    <property type="entry name" value="MFS"/>
</dbReference>
<organism evidence="7 8">
    <name type="scientific">Gemmatirosa kalamazoonensis</name>
    <dbReference type="NCBI Taxonomy" id="861299"/>
    <lineage>
        <taxon>Bacteria</taxon>
        <taxon>Pseudomonadati</taxon>
        <taxon>Gemmatimonadota</taxon>
        <taxon>Gemmatimonadia</taxon>
        <taxon>Gemmatimonadales</taxon>
        <taxon>Gemmatimonadaceae</taxon>
        <taxon>Gemmatirosa</taxon>
    </lineage>
</organism>
<feature type="transmembrane region" description="Helical" evidence="5">
    <location>
        <begin position="171"/>
        <end position="190"/>
    </location>
</feature>
<accession>W0RF16</accession>
<dbReference type="Proteomes" id="UP000019151">
    <property type="component" value="Chromosome"/>
</dbReference>
<dbReference type="GO" id="GO:0022857">
    <property type="term" value="F:transmembrane transporter activity"/>
    <property type="evidence" value="ECO:0007669"/>
    <property type="project" value="InterPro"/>
</dbReference>
<keyword evidence="2 5" id="KW-0812">Transmembrane</keyword>
<reference evidence="7 8" key="1">
    <citation type="journal article" date="2014" name="Genome Announc.">
        <title>Genome Sequence and Methylome of Soil Bacterium Gemmatirosa kalamazoonensis KBS708T, a Member of the Rarely Cultivated Gemmatimonadetes Phylum.</title>
        <authorList>
            <person name="Debruyn J.M."/>
            <person name="Radosevich M."/>
            <person name="Wommack K.E."/>
            <person name="Polson S.W."/>
            <person name="Hauser L.J."/>
            <person name="Fawaz M.N."/>
            <person name="Korlach J."/>
            <person name="Tsai Y.C."/>
        </authorList>
    </citation>
    <scope>NUCLEOTIDE SEQUENCE [LARGE SCALE GENOMIC DNA]</scope>
    <source>
        <strain evidence="7 8">KBS708</strain>
    </source>
</reference>
<feature type="transmembrane region" description="Helical" evidence="5">
    <location>
        <begin position="266"/>
        <end position="285"/>
    </location>
</feature>
<proteinExistence type="predicted"/>
<dbReference type="STRING" id="861299.J421_1500"/>
<dbReference type="InterPro" id="IPR036259">
    <property type="entry name" value="MFS_trans_sf"/>
</dbReference>
<comment type="subcellular location">
    <subcellularLocation>
        <location evidence="1">Membrane</location>
        <topology evidence="1">Multi-pass membrane protein</topology>
    </subcellularLocation>
</comment>
<evidence type="ECO:0000313" key="7">
    <source>
        <dbReference type="EMBL" id="AHG89037.1"/>
    </source>
</evidence>
<feature type="transmembrane region" description="Helical" evidence="5">
    <location>
        <begin position="210"/>
        <end position="231"/>
    </location>
</feature>
<feature type="transmembrane region" description="Helical" evidence="5">
    <location>
        <begin position="103"/>
        <end position="122"/>
    </location>
</feature>
<evidence type="ECO:0000256" key="4">
    <source>
        <dbReference type="ARBA" id="ARBA00023136"/>
    </source>
</evidence>
<dbReference type="InterPro" id="IPR051788">
    <property type="entry name" value="MFS_Transporter"/>
</dbReference>
<evidence type="ECO:0000256" key="5">
    <source>
        <dbReference type="SAM" id="Phobius"/>
    </source>
</evidence>
<dbReference type="PANTHER" id="PTHR23514:SF13">
    <property type="entry name" value="INNER MEMBRANE PROTEIN YBJJ"/>
    <property type="match status" value="1"/>
</dbReference>
<dbReference type="InterPro" id="IPR020846">
    <property type="entry name" value="MFS_dom"/>
</dbReference>
<dbReference type="eggNOG" id="COG0738">
    <property type="taxonomic scope" value="Bacteria"/>
</dbReference>
<protein>
    <submittedName>
        <fullName evidence="7">Major facilitator superfamily MFS_1</fullName>
    </submittedName>
</protein>
<dbReference type="GO" id="GO:0016020">
    <property type="term" value="C:membrane"/>
    <property type="evidence" value="ECO:0007669"/>
    <property type="project" value="UniProtKB-SubCell"/>
</dbReference>
<evidence type="ECO:0000256" key="3">
    <source>
        <dbReference type="ARBA" id="ARBA00022989"/>
    </source>
</evidence>
<dbReference type="PATRIC" id="fig|861299.3.peg.1524"/>
<sequence length="350" mass="34175">MKSGLRLSDLAFSAALAGLVAGAFVAQPMAGALATRFGSRRMTRVASVAACLTLALPALAPSLAALVAATALLGFTRGATEVPMNAQATLYELRVGAPRMSTFHACFSLGGFAGAGIAALLLRAGSPAAATLAGVGAGCAVVSALVSRHLLRDTPHPDAPDDHAHLSLGTLLRDGALVALGALAFCGMFGEGAMADWSALLLERTTGAAPAAAALGYAAFSVAMTLGRATGDAVIAAVGRARTLRASGVLAAAGLTLALVAPYAAAVAGCAIVGLGYANLVPILFSASGRRAGHAGIAAVSTVGYAGFVVGPPVIGGLSQLLGSLPIALVVVALFALAIAAGAGVVSRET</sequence>
<dbReference type="InParanoid" id="W0RF16"/>
<feature type="transmembrane region" description="Helical" evidence="5">
    <location>
        <begin position="327"/>
        <end position="346"/>
    </location>
</feature>
<dbReference type="PANTHER" id="PTHR23514">
    <property type="entry name" value="BYPASS OF STOP CODON PROTEIN 6"/>
    <property type="match status" value="1"/>
</dbReference>
<keyword evidence="8" id="KW-1185">Reference proteome</keyword>
<feature type="domain" description="Major facilitator superfamily (MFS) profile" evidence="6">
    <location>
        <begin position="1"/>
        <end position="350"/>
    </location>
</feature>
<dbReference type="AlphaFoldDB" id="W0RF16"/>